<evidence type="ECO:0000313" key="2">
    <source>
        <dbReference type="Proteomes" id="UP001638806"/>
    </source>
</evidence>
<accession>A0ACC4DW87</accession>
<proteinExistence type="predicted"/>
<keyword evidence="2" id="KW-1185">Reference proteome</keyword>
<name>A0ACC4DW87_PURLI</name>
<protein>
    <submittedName>
        <fullName evidence="1">Uncharacterized protein</fullName>
    </submittedName>
</protein>
<gene>
    <name evidence="1" type="ORF">ACCO45_005299</name>
</gene>
<organism evidence="1 2">
    <name type="scientific">Purpureocillium lilacinum</name>
    <name type="common">Paecilomyces lilacinus</name>
    <dbReference type="NCBI Taxonomy" id="33203"/>
    <lineage>
        <taxon>Eukaryota</taxon>
        <taxon>Fungi</taxon>
        <taxon>Dikarya</taxon>
        <taxon>Ascomycota</taxon>
        <taxon>Pezizomycotina</taxon>
        <taxon>Sordariomycetes</taxon>
        <taxon>Hypocreomycetidae</taxon>
        <taxon>Hypocreales</taxon>
        <taxon>Ophiocordycipitaceae</taxon>
        <taxon>Purpureocillium</taxon>
    </lineage>
</organism>
<dbReference type="Proteomes" id="UP001638806">
    <property type="component" value="Unassembled WGS sequence"/>
</dbReference>
<evidence type="ECO:0000313" key="1">
    <source>
        <dbReference type="EMBL" id="KAL3960182.1"/>
    </source>
</evidence>
<comment type="caution">
    <text evidence="1">The sequence shown here is derived from an EMBL/GenBank/DDBJ whole genome shotgun (WGS) entry which is preliminary data.</text>
</comment>
<dbReference type="EMBL" id="JBGNUJ010000004">
    <property type="protein sequence ID" value="KAL3960182.1"/>
    <property type="molecule type" value="Genomic_DNA"/>
</dbReference>
<reference evidence="1" key="1">
    <citation type="submission" date="2024-12" db="EMBL/GenBank/DDBJ databases">
        <title>Comparative genomics and development of molecular markers within Purpureocillium lilacinum and among Purpureocillium species.</title>
        <authorList>
            <person name="Yeh Z.-Y."/>
            <person name="Ni N.-T."/>
            <person name="Lo P.-H."/>
            <person name="Mushyakhwo K."/>
            <person name="Lin C.-F."/>
            <person name="Nai Y.-S."/>
        </authorList>
    </citation>
    <scope>NUCLEOTIDE SEQUENCE</scope>
    <source>
        <strain evidence="1">NCHU-NPUST-175</strain>
    </source>
</reference>
<sequence length="508" mass="54462">MNATPETTRKAAPTALVTTTAAATATAATMAPAATLVATAAATAIEAAEMDVATTTATADATETTTVEDVAVLDPAPLVATIEMTVTAAIVVIATTDETATTALTAALRITAEDAKPNPTPPPNERDSRTVFVQQLANRVRTHKLKEFFEKHAGPVIEAQIVKDRVSGRSKGVGYVEFKDEETVQKALQLTGRPLENIPIIVKLTEAEKNRQVKKPDDGGQSSSAPFHRLYIGNIHFNVTQEDLEAVFEPFGELDFAQLLMDDNGRSKGYGFVQYKEADNAREAMEKMNNFELAGRPIRVGLGNERSGAGADARNHGPNGNFQGSAFSGAGGRGPTAAFDRAGGRDDRNGGGSALDDTDVAGVNFNNYSRDALMRKLARTEEPAGGRDDAQAAKPRVDVKPLPVNVNTASRCIVLRNMYDPAEEQSEQFIQELEEDVKTECEDKYGRVVHIAVDRNTPGEVYLKFDKVQGGENAIKGLNGRYFGGRMINASPVVDAIYSSIFSRARAV</sequence>